<comment type="similarity">
    <text evidence="2">Belongs to the diacylglycerol/lipid kinase family.</text>
</comment>
<evidence type="ECO:0000256" key="4">
    <source>
        <dbReference type="ARBA" id="ARBA00022840"/>
    </source>
</evidence>
<dbReference type="InterPro" id="IPR017438">
    <property type="entry name" value="ATP-NAD_kinase_N"/>
</dbReference>
<sequence length="294" mass="32514">MKNSDLYGIFFNLKAGNSQAHQIADQVRDNLNANGINTKLLTASTPTRAEKLIMTMMPDLTGLIVIGGDGTLNLAVKAMLKSKLKCPIGLIPAGTVNNFATKWQLPTDVNSAVTNILKKQVQPFSVGVINGEQVLISSLTFGNLADLSNEVRQQDKQRFGKIVYVGAALNRIGKHKSYLIDYQIDDEPAITLKTWFALLTMYSTVGGLKYSASAHNQMHLSILNNIHLKQVTSFMYFALTGRLNNSKAITYKQPTHLKLKSHDNTTVTTRIDGDPGVKLPIIIEYLPNYFEIFK</sequence>
<organism evidence="6 7">
    <name type="scientific">Periweissella beninensis</name>
    <dbReference type="NCBI Taxonomy" id="504936"/>
    <lineage>
        <taxon>Bacteria</taxon>
        <taxon>Bacillati</taxon>
        <taxon>Bacillota</taxon>
        <taxon>Bacilli</taxon>
        <taxon>Lactobacillales</taxon>
        <taxon>Lactobacillaceae</taxon>
        <taxon>Periweissella</taxon>
    </lineage>
</organism>
<dbReference type="Proteomes" id="UP001057481">
    <property type="component" value="Unassembled WGS sequence"/>
</dbReference>
<dbReference type="PANTHER" id="PTHR12358:SF54">
    <property type="entry name" value="SPHINGOSINE KINASE RELATED PROTEIN"/>
    <property type="match status" value="1"/>
</dbReference>
<dbReference type="InterPro" id="IPR016064">
    <property type="entry name" value="NAD/diacylglycerol_kinase_sf"/>
</dbReference>
<dbReference type="GO" id="GO:0016301">
    <property type="term" value="F:kinase activity"/>
    <property type="evidence" value="ECO:0007669"/>
    <property type="project" value="UniProtKB-KW"/>
</dbReference>
<protein>
    <submittedName>
        <fullName evidence="6">Diacylglycerol kinase</fullName>
    </submittedName>
</protein>
<accession>A0ABT0VH65</accession>
<dbReference type="SUPFAM" id="SSF111331">
    <property type="entry name" value="NAD kinase/diacylglycerol kinase-like"/>
    <property type="match status" value="1"/>
</dbReference>
<dbReference type="RefSeq" id="WP_205144302.1">
    <property type="nucleotide sequence ID" value="NZ_JAFBDN010000031.1"/>
</dbReference>
<dbReference type="Pfam" id="PF00781">
    <property type="entry name" value="DAGK_cat"/>
    <property type="match status" value="1"/>
</dbReference>
<dbReference type="InterPro" id="IPR050187">
    <property type="entry name" value="Lipid_Phosphate_FormReg"/>
</dbReference>
<reference evidence="6" key="1">
    <citation type="submission" date="2021-04" db="EMBL/GenBank/DDBJ databases">
        <title>Taxonomic assessment of Weissella genus.</title>
        <authorList>
            <person name="Fanelli F."/>
            <person name="Chieffi D."/>
            <person name="Dell'Aquila A."/>
            <person name="Gyu-Sung C."/>
            <person name="Franz C.M.A.P."/>
            <person name="Fusco V."/>
        </authorList>
    </citation>
    <scope>NUCLEOTIDE SEQUENCE</scope>
    <source>
        <strain evidence="6">LMG 25373</strain>
    </source>
</reference>
<comment type="caution">
    <text evidence="6">The sequence shown here is derived from an EMBL/GenBank/DDBJ whole genome shotgun (WGS) entry which is preliminary data.</text>
</comment>
<gene>
    <name evidence="6" type="ORF">KAK10_04485</name>
</gene>
<dbReference type="InterPro" id="IPR001206">
    <property type="entry name" value="Diacylglycerol_kinase_cat_dom"/>
</dbReference>
<evidence type="ECO:0000259" key="5">
    <source>
        <dbReference type="PROSITE" id="PS50146"/>
    </source>
</evidence>
<feature type="domain" description="DAGKc" evidence="5">
    <location>
        <begin position="2"/>
        <end position="133"/>
    </location>
</feature>
<dbReference type="PROSITE" id="PS50146">
    <property type="entry name" value="DAGK"/>
    <property type="match status" value="1"/>
</dbReference>
<keyword evidence="6" id="KW-0808">Transferase</keyword>
<keyword evidence="7" id="KW-1185">Reference proteome</keyword>
<dbReference type="PANTHER" id="PTHR12358">
    <property type="entry name" value="SPHINGOSINE KINASE"/>
    <property type="match status" value="1"/>
</dbReference>
<proteinExistence type="inferred from homology"/>
<dbReference type="Gene3D" id="2.60.200.40">
    <property type="match status" value="1"/>
</dbReference>
<name>A0ABT0VH65_9LACO</name>
<evidence type="ECO:0000313" key="7">
    <source>
        <dbReference type="Proteomes" id="UP001057481"/>
    </source>
</evidence>
<dbReference type="EMBL" id="JAGMVS010000054">
    <property type="protein sequence ID" value="MCM2437174.1"/>
    <property type="molecule type" value="Genomic_DNA"/>
</dbReference>
<keyword evidence="3" id="KW-0547">Nucleotide-binding</keyword>
<evidence type="ECO:0000313" key="6">
    <source>
        <dbReference type="EMBL" id="MCM2437174.1"/>
    </source>
</evidence>
<evidence type="ECO:0000256" key="1">
    <source>
        <dbReference type="ARBA" id="ARBA00001946"/>
    </source>
</evidence>
<keyword evidence="4" id="KW-0067">ATP-binding</keyword>
<dbReference type="Gene3D" id="3.40.50.10330">
    <property type="entry name" value="Probable inorganic polyphosphate/atp-NAD kinase, domain 1"/>
    <property type="match status" value="1"/>
</dbReference>
<keyword evidence="6" id="KW-0418">Kinase</keyword>
<comment type="cofactor">
    <cofactor evidence="1">
        <name>Mg(2+)</name>
        <dbReference type="ChEBI" id="CHEBI:18420"/>
    </cofactor>
</comment>
<evidence type="ECO:0000256" key="3">
    <source>
        <dbReference type="ARBA" id="ARBA00022741"/>
    </source>
</evidence>
<evidence type="ECO:0000256" key="2">
    <source>
        <dbReference type="ARBA" id="ARBA00005983"/>
    </source>
</evidence>